<dbReference type="InterPro" id="IPR000873">
    <property type="entry name" value="AMP-dep_synth/lig_dom"/>
</dbReference>
<accession>F9DQ62</accession>
<gene>
    <name evidence="2" type="ORF">HMPREF9372_0942</name>
</gene>
<proteinExistence type="predicted"/>
<dbReference type="InterPro" id="IPR042099">
    <property type="entry name" value="ANL_N_sf"/>
</dbReference>
<comment type="caution">
    <text evidence="2">The sequence shown here is derived from an EMBL/GenBank/DDBJ whole genome shotgun (WGS) entry which is preliminary data.</text>
</comment>
<dbReference type="PANTHER" id="PTHR24096:SF267">
    <property type="entry name" value="MALONATE--COA LIGASE ACSF3, MITOCHONDRIAL"/>
    <property type="match status" value="1"/>
</dbReference>
<organism evidence="2 3">
    <name type="scientific">Sporosarcina newyorkensis 2681</name>
    <dbReference type="NCBI Taxonomy" id="1027292"/>
    <lineage>
        <taxon>Bacteria</taxon>
        <taxon>Bacillati</taxon>
        <taxon>Bacillota</taxon>
        <taxon>Bacilli</taxon>
        <taxon>Bacillales</taxon>
        <taxon>Caryophanaceae</taxon>
        <taxon>Sporosarcina</taxon>
    </lineage>
</organism>
<evidence type="ECO:0000313" key="2">
    <source>
        <dbReference type="EMBL" id="EGQ27059.1"/>
    </source>
</evidence>
<dbReference type="GO" id="GO:0016405">
    <property type="term" value="F:CoA-ligase activity"/>
    <property type="evidence" value="ECO:0007669"/>
    <property type="project" value="TreeGrafter"/>
</dbReference>
<evidence type="ECO:0000259" key="1">
    <source>
        <dbReference type="Pfam" id="PF00501"/>
    </source>
</evidence>
<dbReference type="RefSeq" id="WP_009765809.1">
    <property type="nucleotide sequence ID" value="NZ_GL982997.1"/>
</dbReference>
<dbReference type="AlphaFoldDB" id="F9DQ62"/>
<dbReference type="PANTHER" id="PTHR24096">
    <property type="entry name" value="LONG-CHAIN-FATTY-ACID--COA LIGASE"/>
    <property type="match status" value="1"/>
</dbReference>
<dbReference type="eggNOG" id="COG0318">
    <property type="taxonomic scope" value="Bacteria"/>
</dbReference>
<reference evidence="2 3" key="1">
    <citation type="submission" date="2011-04" db="EMBL/GenBank/DDBJ databases">
        <authorList>
            <person name="Muzny D."/>
            <person name="Qin X."/>
            <person name="Deng J."/>
            <person name="Jiang H."/>
            <person name="Liu Y."/>
            <person name="Qu J."/>
            <person name="Song X.-Z."/>
            <person name="Zhang L."/>
            <person name="Thornton R."/>
            <person name="Coyle M."/>
            <person name="Francisco L."/>
            <person name="Jackson L."/>
            <person name="Javaid M."/>
            <person name="Korchina V."/>
            <person name="Kovar C."/>
            <person name="Mata R."/>
            <person name="Mathew T."/>
            <person name="Ngo R."/>
            <person name="Nguyen L."/>
            <person name="Nguyen N."/>
            <person name="Okwuonu G."/>
            <person name="Ongeri F."/>
            <person name="Pham C."/>
            <person name="Simmons D."/>
            <person name="Wilczek-Boney K."/>
            <person name="Hale W."/>
            <person name="Jakkamsetti A."/>
            <person name="Pham P."/>
            <person name="Ruth R."/>
            <person name="San Lucas F."/>
            <person name="Warren J."/>
            <person name="Zhang J."/>
            <person name="Zhao Z."/>
            <person name="Zhou C."/>
            <person name="Zhu D."/>
            <person name="Lee S."/>
            <person name="Bess C."/>
            <person name="Blankenburg K."/>
            <person name="Forbes L."/>
            <person name="Fu Q."/>
            <person name="Gubbala S."/>
            <person name="Hirani K."/>
            <person name="Jayaseelan J.C."/>
            <person name="Lara F."/>
            <person name="Munidasa M."/>
            <person name="Palculict T."/>
            <person name="Patil S."/>
            <person name="Pu L.-L."/>
            <person name="Saada N."/>
            <person name="Tang L."/>
            <person name="Weissenberger G."/>
            <person name="Zhu Y."/>
            <person name="Hemphill L."/>
            <person name="Shang Y."/>
            <person name="Youmans B."/>
            <person name="Ayvaz T."/>
            <person name="Ross M."/>
            <person name="Santibanez J."/>
            <person name="Aqrawi P."/>
            <person name="Gross S."/>
            <person name="Joshi V."/>
            <person name="Fowler G."/>
            <person name="Nazareth L."/>
            <person name="Reid J."/>
            <person name="Worley K."/>
            <person name="Petrosino J."/>
            <person name="Highlander S."/>
            <person name="Gibbs R."/>
        </authorList>
    </citation>
    <scope>NUCLEOTIDE SEQUENCE [LARGE SCALE GENOMIC DNA]</scope>
    <source>
        <strain evidence="2 3">2681</strain>
    </source>
</reference>
<dbReference type="EMBL" id="AFPZ01000022">
    <property type="protein sequence ID" value="EGQ27059.1"/>
    <property type="molecule type" value="Genomic_DNA"/>
</dbReference>
<dbReference type="Gene3D" id="3.40.50.12780">
    <property type="entry name" value="N-terminal domain of ligase-like"/>
    <property type="match status" value="1"/>
</dbReference>
<sequence>MEFFPMNSKRVALITNERTYRYCEIPRVHFDSFDKELIVIVCENTIDVLGAYTSALNSGHATMLLPKDMNRELLERVMDSYQPKWIVGLESFEGYVVKEQKLVRLQRSTVTIHPDLALLLSTSGTTGSQKFVRLSYKNLKANAESIKEYLSIDEHECAVMNLPLSYSYGMSIVNSHLLAKASILLTDDSVMEQSFWSLVKKHKATSLAGVPFTYQMLQRIGFFKMDLPDLTTLTEAGGRLNEKLVVAFANYAKQQDKCFFVMYGQTEAAPRISYIPHNQVLKKSSSIGIAIPGGKLTIDKETDELIYRGPNVMMGYAESLNDLAKGDELNGMLHTGDTAVVDEDGYFTITGRLKRFIKLFGLRINLDEIERTLEKEFQITVACAGNDDKLVIAVEEEAVVETVKVVVEKYYKLHRTAYKINVLPIPRLANGKIDYVKVKETYI</sequence>
<dbReference type="OrthoDB" id="9778383at2"/>
<dbReference type="HOGENOM" id="CLU_000022_59_10_9"/>
<protein>
    <submittedName>
        <fullName evidence="2">AMP-binding enzyme</fullName>
    </submittedName>
</protein>
<name>F9DQ62_9BACL</name>
<dbReference type="Proteomes" id="UP000005316">
    <property type="component" value="Unassembled WGS sequence"/>
</dbReference>
<feature type="domain" description="AMP-dependent synthetase/ligase" evidence="1">
    <location>
        <begin position="51"/>
        <end position="316"/>
    </location>
</feature>
<dbReference type="Pfam" id="PF00501">
    <property type="entry name" value="AMP-binding"/>
    <property type="match status" value="1"/>
</dbReference>
<dbReference type="SUPFAM" id="SSF56801">
    <property type="entry name" value="Acetyl-CoA synthetase-like"/>
    <property type="match status" value="1"/>
</dbReference>
<evidence type="ECO:0000313" key="3">
    <source>
        <dbReference type="Proteomes" id="UP000005316"/>
    </source>
</evidence>